<dbReference type="OMA" id="EMWSLPL"/>
<protein>
    <submittedName>
        <fullName evidence="1">Uncharacterized protein</fullName>
    </submittedName>
</protein>
<dbReference type="Proteomes" id="UP000054558">
    <property type="component" value="Unassembled WGS sequence"/>
</dbReference>
<dbReference type="OrthoDB" id="2016140at2759"/>
<dbReference type="PANTHER" id="PTHR37709:SF1">
    <property type="entry name" value="EXPRESSED PROTEIN"/>
    <property type="match status" value="1"/>
</dbReference>
<dbReference type="InterPro" id="IPR035204">
    <property type="entry name" value="NDUFB11"/>
</dbReference>
<accession>A0A1Y1IDU9</accession>
<dbReference type="EMBL" id="DF237313">
    <property type="protein sequence ID" value="GAQ87609.1"/>
    <property type="molecule type" value="Genomic_DNA"/>
</dbReference>
<evidence type="ECO:0000313" key="2">
    <source>
        <dbReference type="Proteomes" id="UP000054558"/>
    </source>
</evidence>
<reference evidence="1 2" key="1">
    <citation type="journal article" date="2014" name="Nat. Commun.">
        <title>Klebsormidium flaccidum genome reveals primary factors for plant terrestrial adaptation.</title>
        <authorList>
            <person name="Hori K."/>
            <person name="Maruyama F."/>
            <person name="Fujisawa T."/>
            <person name="Togashi T."/>
            <person name="Yamamoto N."/>
            <person name="Seo M."/>
            <person name="Sato S."/>
            <person name="Yamada T."/>
            <person name="Mori H."/>
            <person name="Tajima N."/>
            <person name="Moriyama T."/>
            <person name="Ikeuchi M."/>
            <person name="Watanabe M."/>
            <person name="Wada H."/>
            <person name="Kobayashi K."/>
            <person name="Saito M."/>
            <person name="Masuda T."/>
            <person name="Sasaki-Sekimoto Y."/>
            <person name="Mashiguchi K."/>
            <person name="Awai K."/>
            <person name="Shimojima M."/>
            <person name="Masuda S."/>
            <person name="Iwai M."/>
            <person name="Nobusawa T."/>
            <person name="Narise T."/>
            <person name="Kondo S."/>
            <person name="Saito H."/>
            <person name="Sato R."/>
            <person name="Murakawa M."/>
            <person name="Ihara Y."/>
            <person name="Oshima-Yamada Y."/>
            <person name="Ohtaka K."/>
            <person name="Satoh M."/>
            <person name="Sonobe K."/>
            <person name="Ishii M."/>
            <person name="Ohtani R."/>
            <person name="Kanamori-Sato M."/>
            <person name="Honoki R."/>
            <person name="Miyazaki D."/>
            <person name="Mochizuki H."/>
            <person name="Umetsu J."/>
            <person name="Higashi K."/>
            <person name="Shibata D."/>
            <person name="Kamiya Y."/>
            <person name="Sato N."/>
            <person name="Nakamura Y."/>
            <person name="Tabata S."/>
            <person name="Ida S."/>
            <person name="Kurokawa K."/>
            <person name="Ohta H."/>
        </authorList>
    </citation>
    <scope>NUCLEOTIDE SEQUENCE [LARGE SCALE GENOMIC DNA]</scope>
    <source>
        <strain evidence="1 2">NIES-2285</strain>
    </source>
</reference>
<name>A0A1Y1IDU9_KLENI</name>
<dbReference type="PANTHER" id="PTHR37709">
    <property type="entry name" value="EXPRESSED PROTEIN"/>
    <property type="match status" value="1"/>
</dbReference>
<sequence length="87" mass="10670">MAFILEYSEHMIRRWMEDPKERDEKSRQHLYEMRDRCEKLKATWAQPVKPYGFWTTEAHHQKYYADLKESGMLGRRDGYEAVEKSLR</sequence>
<gene>
    <name evidence="1" type="ORF">KFL_003640110</name>
</gene>
<dbReference type="STRING" id="105231.A0A1Y1IDU9"/>
<organism evidence="1 2">
    <name type="scientific">Klebsormidium nitens</name>
    <name type="common">Green alga</name>
    <name type="synonym">Ulothrix nitens</name>
    <dbReference type="NCBI Taxonomy" id="105231"/>
    <lineage>
        <taxon>Eukaryota</taxon>
        <taxon>Viridiplantae</taxon>
        <taxon>Streptophyta</taxon>
        <taxon>Klebsormidiophyceae</taxon>
        <taxon>Klebsormidiales</taxon>
        <taxon>Klebsormidiaceae</taxon>
        <taxon>Klebsormidium</taxon>
    </lineage>
</organism>
<proteinExistence type="predicted"/>
<evidence type="ECO:0000313" key="1">
    <source>
        <dbReference type="EMBL" id="GAQ87609.1"/>
    </source>
</evidence>
<dbReference type="AlphaFoldDB" id="A0A1Y1IDU9"/>
<dbReference type="Pfam" id="PF17250">
    <property type="entry name" value="NDUFB11"/>
    <property type="match status" value="1"/>
</dbReference>
<keyword evidence="2" id="KW-1185">Reference proteome</keyword>